<gene>
    <name evidence="2" type="ORF">P3W50_20630</name>
</gene>
<reference evidence="2" key="1">
    <citation type="submission" date="2023-03" db="EMBL/GenBank/DDBJ databases">
        <title>Draft assemblies of triclosan tolerant bacteria isolated from returned activated sludge.</title>
        <authorList>
            <person name="Van Hamelsveld S."/>
        </authorList>
    </citation>
    <scope>NUCLEOTIDE SEQUENCE</scope>
    <source>
        <strain evidence="2">GW210012_S60</strain>
    </source>
</reference>
<organism evidence="2 3">
    <name type="scientific">Pseudomonas putida</name>
    <name type="common">Arthrobacter siderocapsulatus</name>
    <dbReference type="NCBI Taxonomy" id="303"/>
    <lineage>
        <taxon>Bacteria</taxon>
        <taxon>Pseudomonadati</taxon>
        <taxon>Pseudomonadota</taxon>
        <taxon>Gammaproteobacteria</taxon>
        <taxon>Pseudomonadales</taxon>
        <taxon>Pseudomonadaceae</taxon>
        <taxon>Pseudomonas</taxon>
    </lineage>
</organism>
<dbReference type="AlphaFoldDB" id="A0AAW6PRH6"/>
<dbReference type="PROSITE" id="PS51819">
    <property type="entry name" value="VOC"/>
    <property type="match status" value="1"/>
</dbReference>
<evidence type="ECO:0000313" key="2">
    <source>
        <dbReference type="EMBL" id="MDF3872854.1"/>
    </source>
</evidence>
<dbReference type="Gene3D" id="3.10.180.10">
    <property type="entry name" value="2,3-Dihydroxybiphenyl 1,2-Dioxygenase, domain 1"/>
    <property type="match status" value="1"/>
</dbReference>
<dbReference type="InterPro" id="IPR004360">
    <property type="entry name" value="Glyas_Fos-R_dOase_dom"/>
</dbReference>
<evidence type="ECO:0000259" key="1">
    <source>
        <dbReference type="PROSITE" id="PS51819"/>
    </source>
</evidence>
<dbReference type="InterPro" id="IPR029068">
    <property type="entry name" value="Glyas_Bleomycin-R_OHBP_Dase"/>
</dbReference>
<proteinExistence type="predicted"/>
<protein>
    <submittedName>
        <fullName evidence="2">VOC family protein</fullName>
    </submittedName>
</protein>
<name>A0AAW6PRH6_PSEPU</name>
<comment type="caution">
    <text evidence="2">The sequence shown here is derived from an EMBL/GenBank/DDBJ whole genome shotgun (WGS) entry which is preliminary data.</text>
</comment>
<accession>A0AAW6PRH6</accession>
<dbReference type="RefSeq" id="WP_236198255.1">
    <property type="nucleotide sequence ID" value="NZ_BQII01000071.1"/>
</dbReference>
<evidence type="ECO:0000313" key="3">
    <source>
        <dbReference type="Proteomes" id="UP001217741"/>
    </source>
</evidence>
<feature type="domain" description="VOC" evidence="1">
    <location>
        <begin position="22"/>
        <end position="139"/>
    </location>
</feature>
<dbReference type="SUPFAM" id="SSF54593">
    <property type="entry name" value="Glyoxalase/Bleomycin resistance protein/Dihydroxybiphenyl dioxygenase"/>
    <property type="match status" value="1"/>
</dbReference>
<dbReference type="EMBL" id="JARJLO010000318">
    <property type="protein sequence ID" value="MDF3872854.1"/>
    <property type="molecule type" value="Genomic_DNA"/>
</dbReference>
<dbReference type="Proteomes" id="UP001217741">
    <property type="component" value="Unassembled WGS sequence"/>
</dbReference>
<sequence length="209" mass="23596">MQQTANTPTQAEESVRQIVPQKLAHIVIRTSRFTEMLGWYRTVFHAKTSYENPVIAFLTYDDEHHRIALLNTPQFKAPDQDYTGVDHVAFTYGSLQDLLSTYERLKGEGIAPFWCINHGPTTSMYYRDPDGNELELQVDNYKDIHEATAYFYSDAFAADPIGVDFDPDVLLAKLRGGVPVPELLRQRAAPVPAGSEYVYTKLPKPPANS</sequence>
<dbReference type="InterPro" id="IPR037523">
    <property type="entry name" value="VOC_core"/>
</dbReference>
<dbReference type="Pfam" id="PF00903">
    <property type="entry name" value="Glyoxalase"/>
    <property type="match status" value="1"/>
</dbReference>